<sequence length="330" mass="37951">MIDGGVVMSYKFIIFIVSSIILMAGCQIEEAGTTEDELYERILELEQVVEQQSNMIEELRKPENDRRINTDIDSIVDEFSKDELIKTIERQKKSIEVLRQQLEFPSTFYPSTSMLDIIEQQQWLGELNNADWDTIRISRFDGDHEQVTIDDPILIKAADLFYLEVFDSASYPSGYQTDIVGYTYEFAKGNEIYKVRVVDRGVLKAGEPARYFRVDVNAHLIGNAFMPKPHYIQHNGLIAKMAASGAMKRGNQYAMYNAFRIQSAAYIPKEKLLTNKPSDLGEKIESLTFYYYGQELHMDAYQDYVHLHGAGEEEWYSLPYEVLSFTLNAG</sequence>
<gene>
    <name evidence="1" type="ORF">BHF68_08320</name>
</gene>
<name>A0A1E5G089_9FIRM</name>
<protein>
    <submittedName>
        <fullName evidence="1">Uncharacterized protein</fullName>
    </submittedName>
</protein>
<dbReference type="AlphaFoldDB" id="A0A1E5G089"/>
<evidence type="ECO:0000313" key="2">
    <source>
        <dbReference type="Proteomes" id="UP000094296"/>
    </source>
</evidence>
<comment type="caution">
    <text evidence="1">The sequence shown here is derived from an EMBL/GenBank/DDBJ whole genome shotgun (WGS) entry which is preliminary data.</text>
</comment>
<keyword evidence="2" id="KW-1185">Reference proteome</keyword>
<proteinExistence type="predicted"/>
<evidence type="ECO:0000313" key="1">
    <source>
        <dbReference type="EMBL" id="OEF96163.1"/>
    </source>
</evidence>
<reference evidence="1 2" key="1">
    <citation type="submission" date="2016-09" db="EMBL/GenBank/DDBJ databases">
        <title>Draft genome sequence for the type strain of Desulfuribacillus alkaliarsenatis AHT28, an obligately anaerobic, sulfidogenic bacterium isolated from Russian soda lake sediments.</title>
        <authorList>
            <person name="Abin C.A."/>
            <person name="Hollibaugh J.T."/>
        </authorList>
    </citation>
    <scope>NUCLEOTIDE SEQUENCE [LARGE SCALE GENOMIC DNA]</scope>
    <source>
        <strain evidence="1 2">AHT28</strain>
    </source>
</reference>
<accession>A0A1E5G089</accession>
<dbReference type="Proteomes" id="UP000094296">
    <property type="component" value="Unassembled WGS sequence"/>
</dbReference>
<dbReference type="EMBL" id="MIJE01000032">
    <property type="protein sequence ID" value="OEF96163.1"/>
    <property type="molecule type" value="Genomic_DNA"/>
</dbReference>
<organism evidence="1 2">
    <name type="scientific">Desulfuribacillus alkaliarsenatis</name>
    <dbReference type="NCBI Taxonomy" id="766136"/>
    <lineage>
        <taxon>Bacteria</taxon>
        <taxon>Bacillati</taxon>
        <taxon>Bacillota</taxon>
        <taxon>Desulfuribacillia</taxon>
        <taxon>Desulfuribacillales</taxon>
        <taxon>Desulfuribacillaceae</taxon>
        <taxon>Desulfuribacillus</taxon>
    </lineage>
</organism>